<organism evidence="2 3">
    <name type="scientific">Bifidobacterium [indicum] DSM 20214 = LMG 11587</name>
    <dbReference type="NCBI Taxonomy" id="1341694"/>
    <lineage>
        <taxon>Bacteria</taxon>
        <taxon>Bacillati</taxon>
        <taxon>Actinomycetota</taxon>
        <taxon>Actinomycetes</taxon>
        <taxon>Bifidobacteriales</taxon>
        <taxon>Bifidobacteriaceae</taxon>
        <taxon>Bifidobacterium</taxon>
    </lineage>
</organism>
<name>A0A087VTK4_9BIFI</name>
<gene>
    <name evidence="2" type="ORF">BINDI_0421</name>
</gene>
<dbReference type="GO" id="GO:0006006">
    <property type="term" value="P:glucose metabolic process"/>
    <property type="evidence" value="ECO:0007669"/>
    <property type="project" value="TreeGrafter"/>
</dbReference>
<dbReference type="InterPro" id="IPR008183">
    <property type="entry name" value="Aldose_1/G6P_1-epimerase"/>
</dbReference>
<dbReference type="InterPro" id="IPR014718">
    <property type="entry name" value="GH-type_carb-bd"/>
</dbReference>
<dbReference type="Proteomes" id="UP000028569">
    <property type="component" value="Chromosome"/>
</dbReference>
<evidence type="ECO:0000313" key="2">
    <source>
        <dbReference type="EMBL" id="AIC91702.1"/>
    </source>
</evidence>
<accession>A0A087VTK4</accession>
<dbReference type="EC" id="5.1.3.3" evidence="2"/>
<feature type="region of interest" description="Disordered" evidence="1">
    <location>
        <begin position="199"/>
        <end position="220"/>
    </location>
</feature>
<dbReference type="PANTHER" id="PTHR10091">
    <property type="entry name" value="ALDOSE-1-EPIMERASE"/>
    <property type="match status" value="1"/>
</dbReference>
<dbReference type="Pfam" id="PF01263">
    <property type="entry name" value="Aldose_epim"/>
    <property type="match status" value="1"/>
</dbReference>
<feature type="compositionally biased region" description="Basic and acidic residues" evidence="1">
    <location>
        <begin position="204"/>
        <end position="216"/>
    </location>
</feature>
<keyword evidence="2" id="KW-0413">Isomerase</keyword>
<dbReference type="HOGENOM" id="CLU_052486_1_1_11"/>
<dbReference type="GO" id="GO:0030246">
    <property type="term" value="F:carbohydrate binding"/>
    <property type="evidence" value="ECO:0007669"/>
    <property type="project" value="InterPro"/>
</dbReference>
<dbReference type="CDD" id="cd09022">
    <property type="entry name" value="Aldose_epim_Ec_YihR"/>
    <property type="match status" value="1"/>
</dbReference>
<proteinExistence type="predicted"/>
<dbReference type="Gene3D" id="2.70.98.10">
    <property type="match status" value="1"/>
</dbReference>
<keyword evidence="3" id="KW-1185">Reference proteome</keyword>
<dbReference type="GO" id="GO:0033499">
    <property type="term" value="P:galactose catabolic process via UDP-galactose, Leloir pathway"/>
    <property type="evidence" value="ECO:0007669"/>
    <property type="project" value="TreeGrafter"/>
</dbReference>
<dbReference type="RefSeq" id="WP_033490791.1">
    <property type="nucleotide sequence ID" value="NZ_CP006018.1"/>
</dbReference>
<dbReference type="InterPro" id="IPR011013">
    <property type="entry name" value="Gal_mutarotase_sf_dom"/>
</dbReference>
<dbReference type="EMBL" id="CP006018">
    <property type="protein sequence ID" value="AIC91702.1"/>
    <property type="molecule type" value="Genomic_DNA"/>
</dbReference>
<dbReference type="GO" id="GO:0004034">
    <property type="term" value="F:aldose 1-epimerase activity"/>
    <property type="evidence" value="ECO:0007669"/>
    <property type="project" value="UniProtKB-EC"/>
</dbReference>
<evidence type="ECO:0000313" key="3">
    <source>
        <dbReference type="Proteomes" id="UP000028569"/>
    </source>
</evidence>
<sequence length="316" mass="34761">MAGQAMPRTGQQYCIHHGDYSAVVTELGATLRVLRYQDQDLIASFEPDGLVPCSNGCVLVPYPNRIEDGEYTFQGKTYSMPIDEHGRRTAIHGFGYRYYWKLERLSESSVTLVWRVPDLASYPFDVLVGVTYTLDDRGLTMTTTATNMGDEAAPWAFGIHPWLANGANGKGDAIQEDNGRCSLSLPCRTHIIASPDRLLPQGKEPVEGRTDLREGPSLEGQAFDDAWTDVDRAGDGTCTAVFTRPDGIRIQLWGDETITSWQVCTGTGFDASFRPAGVAVEPMTAYANAFRTGENLVVLQPASVYTTQIGYRAERV</sequence>
<dbReference type="AlphaFoldDB" id="A0A087VTK4"/>
<dbReference type="GeneID" id="91565910"/>
<dbReference type="SUPFAM" id="SSF74650">
    <property type="entry name" value="Galactose mutarotase-like"/>
    <property type="match status" value="1"/>
</dbReference>
<evidence type="ECO:0000256" key="1">
    <source>
        <dbReference type="SAM" id="MobiDB-lite"/>
    </source>
</evidence>
<dbReference type="PANTHER" id="PTHR10091:SF0">
    <property type="entry name" value="GALACTOSE MUTAROTASE"/>
    <property type="match status" value="1"/>
</dbReference>
<protein>
    <submittedName>
        <fullName evidence="2">Aldose 1-epimerase family protein</fullName>
        <ecNumber evidence="2">5.1.3.3</ecNumber>
    </submittedName>
</protein>
<reference evidence="2 3" key="1">
    <citation type="journal article" date="2014" name="Appl. Environ. Microbiol.">
        <title>Genomic encyclopedia of type strains of the genus Bifidobacterium.</title>
        <authorList>
            <person name="Milani C."/>
            <person name="Lugli G.A."/>
            <person name="Duranti S."/>
            <person name="Turroni F."/>
            <person name="Bottacini F."/>
            <person name="Mangifesta M."/>
            <person name="Sanchez B."/>
            <person name="Viappiani A."/>
            <person name="Mancabelli L."/>
            <person name="Taminiau B."/>
            <person name="Delcenserie V."/>
            <person name="Barrangou R."/>
            <person name="Margolles A."/>
            <person name="van Sinderen D."/>
            <person name="Ventura M."/>
        </authorList>
    </citation>
    <scope>NUCLEOTIDE SEQUENCE [LARGE SCALE GENOMIC DNA]</scope>
    <source>
        <strain evidence="2 3">LMG 11587</strain>
    </source>
</reference>
<dbReference type="InterPro" id="IPR037480">
    <property type="entry name" value="YihR-like"/>
</dbReference>
<dbReference type="KEGG" id="bii:BINDI_0421"/>